<dbReference type="PANTHER" id="PTHR33568:SF3">
    <property type="entry name" value="DNA-DIRECTED DNA POLYMERASE"/>
    <property type="match status" value="1"/>
</dbReference>
<proteinExistence type="predicted"/>
<dbReference type="EMBL" id="KZ309349">
    <property type="protein sequence ID" value="KAG8238378.1"/>
    <property type="molecule type" value="Genomic_DNA"/>
</dbReference>
<gene>
    <name evidence="1" type="ORF">J437_LFUL018332</name>
</gene>
<comment type="caution">
    <text evidence="1">The sequence shown here is derived from an EMBL/GenBank/DDBJ whole genome shotgun (WGS) entry which is preliminary data.</text>
</comment>
<sequence>MTTGQYVWQTNNEGDLCAGSIKKFLKLKEEASGWPNGCESNENKEHLVTDIIHEREGFLLDHNMMELNLGLRCRAKLSLNFLWGRFRQRDDDSHIQIVKNVKEFVYILTDPNIEVTAVIPYPQLILELGALEVAKINAF</sequence>
<dbReference type="OrthoDB" id="8196304at2759"/>
<name>A0A8K0KUD3_LADFU</name>
<reference evidence="1" key="1">
    <citation type="submission" date="2013-04" db="EMBL/GenBank/DDBJ databases">
        <authorList>
            <person name="Qu J."/>
            <person name="Murali S.C."/>
            <person name="Bandaranaike D."/>
            <person name="Bellair M."/>
            <person name="Blankenburg K."/>
            <person name="Chao H."/>
            <person name="Dinh H."/>
            <person name="Doddapaneni H."/>
            <person name="Downs B."/>
            <person name="Dugan-Rocha S."/>
            <person name="Elkadiri S."/>
            <person name="Gnanaolivu R.D."/>
            <person name="Hernandez B."/>
            <person name="Javaid M."/>
            <person name="Jayaseelan J.C."/>
            <person name="Lee S."/>
            <person name="Li M."/>
            <person name="Ming W."/>
            <person name="Munidasa M."/>
            <person name="Muniz J."/>
            <person name="Nguyen L."/>
            <person name="Ongeri F."/>
            <person name="Osuji N."/>
            <person name="Pu L.-L."/>
            <person name="Puazo M."/>
            <person name="Qu C."/>
            <person name="Quiroz J."/>
            <person name="Raj R."/>
            <person name="Weissenberger G."/>
            <person name="Xin Y."/>
            <person name="Zou X."/>
            <person name="Han Y."/>
            <person name="Richards S."/>
            <person name="Worley K."/>
            <person name="Muzny D."/>
            <person name="Gibbs R."/>
        </authorList>
    </citation>
    <scope>NUCLEOTIDE SEQUENCE</scope>
    <source>
        <strain evidence="1">Sampled in the wild</strain>
    </source>
</reference>
<evidence type="ECO:0000313" key="1">
    <source>
        <dbReference type="EMBL" id="KAG8238378.1"/>
    </source>
</evidence>
<evidence type="ECO:0000313" key="2">
    <source>
        <dbReference type="Proteomes" id="UP000792457"/>
    </source>
</evidence>
<dbReference type="PANTHER" id="PTHR33568">
    <property type="entry name" value="DNA POLYMERASE"/>
    <property type="match status" value="1"/>
</dbReference>
<organism evidence="1 2">
    <name type="scientific">Ladona fulva</name>
    <name type="common">Scarce chaser dragonfly</name>
    <name type="synonym">Libellula fulva</name>
    <dbReference type="NCBI Taxonomy" id="123851"/>
    <lineage>
        <taxon>Eukaryota</taxon>
        <taxon>Metazoa</taxon>
        <taxon>Ecdysozoa</taxon>
        <taxon>Arthropoda</taxon>
        <taxon>Hexapoda</taxon>
        <taxon>Insecta</taxon>
        <taxon>Pterygota</taxon>
        <taxon>Palaeoptera</taxon>
        <taxon>Odonata</taxon>
        <taxon>Epiprocta</taxon>
        <taxon>Anisoptera</taxon>
        <taxon>Libelluloidea</taxon>
        <taxon>Libellulidae</taxon>
        <taxon>Ladona</taxon>
    </lineage>
</organism>
<dbReference type="AlphaFoldDB" id="A0A8K0KUD3"/>
<keyword evidence="2" id="KW-1185">Reference proteome</keyword>
<reference evidence="1" key="2">
    <citation type="submission" date="2017-10" db="EMBL/GenBank/DDBJ databases">
        <title>Ladona fulva Genome sequencing and assembly.</title>
        <authorList>
            <person name="Murali S."/>
            <person name="Richards S."/>
            <person name="Bandaranaike D."/>
            <person name="Bellair M."/>
            <person name="Blankenburg K."/>
            <person name="Chao H."/>
            <person name="Dinh H."/>
            <person name="Doddapaneni H."/>
            <person name="Dugan-Rocha S."/>
            <person name="Elkadiri S."/>
            <person name="Gnanaolivu R."/>
            <person name="Hernandez B."/>
            <person name="Skinner E."/>
            <person name="Javaid M."/>
            <person name="Lee S."/>
            <person name="Li M."/>
            <person name="Ming W."/>
            <person name="Munidasa M."/>
            <person name="Muniz J."/>
            <person name="Nguyen L."/>
            <person name="Hughes D."/>
            <person name="Osuji N."/>
            <person name="Pu L.-L."/>
            <person name="Puazo M."/>
            <person name="Qu C."/>
            <person name="Quiroz J."/>
            <person name="Raj R."/>
            <person name="Weissenberger G."/>
            <person name="Xin Y."/>
            <person name="Zou X."/>
            <person name="Han Y."/>
            <person name="Worley K."/>
            <person name="Muzny D."/>
            <person name="Gibbs R."/>
        </authorList>
    </citation>
    <scope>NUCLEOTIDE SEQUENCE</scope>
    <source>
        <strain evidence="1">Sampled in the wild</strain>
    </source>
</reference>
<accession>A0A8K0KUD3</accession>
<protein>
    <submittedName>
        <fullName evidence="1">Uncharacterized protein</fullName>
    </submittedName>
</protein>
<dbReference type="Proteomes" id="UP000792457">
    <property type="component" value="Unassembled WGS sequence"/>
</dbReference>